<sequence>MGNVFTLDSVREEVEREFAPVTVDMAEGSVVLRNVLRVPKLRRDKVFSLIDSLDAATKDENGKAIPEEELGLAHMEKTAGIAVELIRLVADSDRLGEILCDILADDVALTLAVFGKWMETTQPGGSRTLAELVDDYGDLIFADLYDEYGVDLGDIFVPEARLTPKKALVLIKELPYSSRFYAEKQGGPQFRGWDESRYAMVAIVNAVRALQYSYVAAHSKTRPKPPTPFPIPKKKKTSLQEQVNKPGTFAHMVATQMRAARKRRAERDGRSRRD</sequence>
<dbReference type="InterPro" id="IPR020132">
    <property type="entry name" value="Gp24/Gp25"/>
</dbReference>
<organism evidence="2 3">
    <name type="scientific">Mycobacterium phage DarthPhader</name>
    <dbReference type="NCBI Taxonomy" id="1912975"/>
    <lineage>
        <taxon>Viruses</taxon>
        <taxon>Duplodnaviria</taxon>
        <taxon>Heunggongvirae</taxon>
        <taxon>Uroviricota</taxon>
        <taxon>Caudoviricetes</taxon>
        <taxon>Refugevirus</taxon>
        <taxon>Refugevirus darthphader</taxon>
    </lineage>
</organism>
<accession>A0A1I9S3X2</accession>
<keyword evidence="3" id="KW-1185">Reference proteome</keyword>
<evidence type="ECO:0000313" key="2">
    <source>
        <dbReference type="EMBL" id="AOZ61266.1"/>
    </source>
</evidence>
<dbReference type="Proteomes" id="UP000226155">
    <property type="component" value="Segment"/>
</dbReference>
<proteinExistence type="predicted"/>
<feature type="region of interest" description="Disordered" evidence="1">
    <location>
        <begin position="219"/>
        <end position="251"/>
    </location>
</feature>
<dbReference type="EMBL" id="KX657793">
    <property type="protein sequence ID" value="AOZ61266.1"/>
    <property type="molecule type" value="Genomic_DNA"/>
</dbReference>
<name>A0A1I9S3X2_9CAUD</name>
<protein>
    <submittedName>
        <fullName evidence="2">Tail assembly chaperone</fullName>
    </submittedName>
</protein>
<gene>
    <name evidence="2" type="ORF">SEA_DARTHPHADER_26</name>
</gene>
<dbReference type="Pfam" id="PF17388">
    <property type="entry name" value="GP24_25"/>
    <property type="match status" value="1"/>
</dbReference>
<evidence type="ECO:0000256" key="1">
    <source>
        <dbReference type="SAM" id="MobiDB-lite"/>
    </source>
</evidence>
<reference evidence="3" key="1">
    <citation type="submission" date="2016-08" db="EMBL/GenBank/DDBJ databases">
        <authorList>
            <person name="Seilhamer J.J."/>
        </authorList>
    </citation>
    <scope>NUCLEOTIDE SEQUENCE [LARGE SCALE GENOMIC DNA]</scope>
</reference>
<evidence type="ECO:0000313" key="3">
    <source>
        <dbReference type="Proteomes" id="UP000226155"/>
    </source>
</evidence>